<evidence type="ECO:0000313" key="2">
    <source>
        <dbReference type="Proteomes" id="UP001567538"/>
    </source>
</evidence>
<reference evidence="1 2" key="1">
    <citation type="submission" date="2024-06" db="EMBL/GenBank/DDBJ databases">
        <title>A chromosome level genome sequence of Diviner's sage (Salvia divinorum).</title>
        <authorList>
            <person name="Ford S.A."/>
            <person name="Ro D.-K."/>
            <person name="Ness R.W."/>
            <person name="Phillips M.A."/>
        </authorList>
    </citation>
    <scope>NUCLEOTIDE SEQUENCE [LARGE SCALE GENOMIC DNA]</scope>
    <source>
        <strain evidence="1">SAF-2024a</strain>
        <tissue evidence="1">Leaf</tissue>
    </source>
</reference>
<gene>
    <name evidence="1" type="ORF">AAHA92_16440</name>
</gene>
<sequence>MAYSLQQTLWIVDRNKPQLQSLLEKAESLLHILENSSLTNIPSLESRIRDVSYKADDIIETRMVRQMLSTHQGTKLT</sequence>
<name>A0ABD1GZI2_SALDI</name>
<proteinExistence type="predicted"/>
<accession>A0ABD1GZI2</accession>
<organism evidence="1 2">
    <name type="scientific">Salvia divinorum</name>
    <name type="common">Maria pastora</name>
    <name type="synonym">Diviner's sage</name>
    <dbReference type="NCBI Taxonomy" id="28513"/>
    <lineage>
        <taxon>Eukaryota</taxon>
        <taxon>Viridiplantae</taxon>
        <taxon>Streptophyta</taxon>
        <taxon>Embryophyta</taxon>
        <taxon>Tracheophyta</taxon>
        <taxon>Spermatophyta</taxon>
        <taxon>Magnoliopsida</taxon>
        <taxon>eudicotyledons</taxon>
        <taxon>Gunneridae</taxon>
        <taxon>Pentapetalae</taxon>
        <taxon>asterids</taxon>
        <taxon>lamiids</taxon>
        <taxon>Lamiales</taxon>
        <taxon>Lamiaceae</taxon>
        <taxon>Nepetoideae</taxon>
        <taxon>Mentheae</taxon>
        <taxon>Salviinae</taxon>
        <taxon>Salvia</taxon>
        <taxon>Salvia subgen. Calosphace</taxon>
    </lineage>
</organism>
<dbReference type="EMBL" id="JBEAFC010000007">
    <property type="protein sequence ID" value="KAL1548171.1"/>
    <property type="molecule type" value="Genomic_DNA"/>
</dbReference>
<dbReference type="AlphaFoldDB" id="A0ABD1GZI2"/>
<evidence type="ECO:0000313" key="1">
    <source>
        <dbReference type="EMBL" id="KAL1548171.1"/>
    </source>
</evidence>
<dbReference type="Proteomes" id="UP001567538">
    <property type="component" value="Unassembled WGS sequence"/>
</dbReference>
<comment type="caution">
    <text evidence="1">The sequence shown here is derived from an EMBL/GenBank/DDBJ whole genome shotgun (WGS) entry which is preliminary data.</text>
</comment>
<keyword evidence="2" id="KW-1185">Reference proteome</keyword>
<dbReference type="Gene3D" id="1.20.5.4130">
    <property type="match status" value="1"/>
</dbReference>
<protein>
    <submittedName>
        <fullName evidence="1">Late blight resistance protein R1A-10</fullName>
    </submittedName>
</protein>